<feature type="region of interest" description="Disordered" evidence="1">
    <location>
        <begin position="383"/>
        <end position="428"/>
    </location>
</feature>
<feature type="compositionally biased region" description="Basic and acidic residues" evidence="1">
    <location>
        <begin position="1058"/>
        <end position="1076"/>
    </location>
</feature>
<dbReference type="SMART" id="SM00954">
    <property type="entry name" value="RelA_SpoT"/>
    <property type="match status" value="1"/>
</dbReference>
<accession>A0A1C5GEN5</accession>
<dbReference type="InterPro" id="IPR007685">
    <property type="entry name" value="RelA_SpoT"/>
</dbReference>
<evidence type="ECO:0000256" key="1">
    <source>
        <dbReference type="SAM" id="MobiDB-lite"/>
    </source>
</evidence>
<feature type="region of interest" description="Disordered" evidence="1">
    <location>
        <begin position="502"/>
        <end position="615"/>
    </location>
</feature>
<feature type="region of interest" description="Disordered" evidence="1">
    <location>
        <begin position="758"/>
        <end position="786"/>
    </location>
</feature>
<feature type="compositionally biased region" description="Low complexity" evidence="1">
    <location>
        <begin position="383"/>
        <end position="399"/>
    </location>
</feature>
<dbReference type="SUPFAM" id="SSF81301">
    <property type="entry name" value="Nucleotidyltransferase"/>
    <property type="match status" value="1"/>
</dbReference>
<dbReference type="PANTHER" id="PTHR48125">
    <property type="entry name" value="LP07818P1"/>
    <property type="match status" value="1"/>
</dbReference>
<evidence type="ECO:0000259" key="2">
    <source>
        <dbReference type="SMART" id="SM00954"/>
    </source>
</evidence>
<evidence type="ECO:0000313" key="4">
    <source>
        <dbReference type="Proteomes" id="UP000198251"/>
    </source>
</evidence>
<dbReference type="InterPro" id="IPR043519">
    <property type="entry name" value="NT_sf"/>
</dbReference>
<dbReference type="Gene3D" id="3.30.460.10">
    <property type="entry name" value="Beta Polymerase, domain 2"/>
    <property type="match status" value="1"/>
</dbReference>
<gene>
    <name evidence="3" type="ORF">GA0070610_4617</name>
</gene>
<feature type="domain" description="RelA/SpoT" evidence="2">
    <location>
        <begin position="1305"/>
        <end position="1412"/>
    </location>
</feature>
<dbReference type="Pfam" id="PF15644">
    <property type="entry name" value="Gln_amidase"/>
    <property type="match status" value="1"/>
</dbReference>
<dbReference type="Pfam" id="PF04607">
    <property type="entry name" value="RelA_SpoT"/>
    <property type="match status" value="1"/>
</dbReference>
<reference evidence="3 4" key="1">
    <citation type="submission" date="2016-06" db="EMBL/GenBank/DDBJ databases">
        <authorList>
            <person name="Kjaerup R.B."/>
            <person name="Dalgaard T.S."/>
            <person name="Juul-Madsen H.R."/>
        </authorList>
    </citation>
    <scope>NUCLEOTIDE SEQUENCE [LARGE SCALE GENOMIC DNA]</scope>
    <source>
        <strain evidence="3 4">DSM 43913</strain>
    </source>
</reference>
<dbReference type="PANTHER" id="PTHR48125:SF10">
    <property type="entry name" value="OS12G0136300 PROTEIN"/>
    <property type="match status" value="1"/>
</dbReference>
<keyword evidence="4" id="KW-1185">Reference proteome</keyword>
<dbReference type="GeneID" id="95804310"/>
<feature type="compositionally biased region" description="Low complexity" evidence="1">
    <location>
        <begin position="507"/>
        <end position="536"/>
    </location>
</feature>
<dbReference type="InterPro" id="IPR028908">
    <property type="entry name" value="Tox-PL_dom"/>
</dbReference>
<dbReference type="EMBL" id="LT607733">
    <property type="protein sequence ID" value="SCG18275.1"/>
    <property type="molecule type" value="Genomic_DNA"/>
</dbReference>
<proteinExistence type="predicted"/>
<dbReference type="InterPro" id="IPR057746">
    <property type="entry name" value="CpnT-like_N"/>
</dbReference>
<feature type="region of interest" description="Disordered" evidence="1">
    <location>
        <begin position="437"/>
        <end position="456"/>
    </location>
</feature>
<feature type="compositionally biased region" description="Pro residues" evidence="1">
    <location>
        <begin position="579"/>
        <end position="588"/>
    </location>
</feature>
<evidence type="ECO:0000313" key="3">
    <source>
        <dbReference type="EMBL" id="SCG18275.1"/>
    </source>
</evidence>
<feature type="region of interest" description="Disordered" evidence="1">
    <location>
        <begin position="1030"/>
        <end position="1079"/>
    </location>
</feature>
<organism evidence="3 4">
    <name type="scientific">Micromonospora echinofusca</name>
    <dbReference type="NCBI Taxonomy" id="47858"/>
    <lineage>
        <taxon>Bacteria</taxon>
        <taxon>Bacillati</taxon>
        <taxon>Actinomycetota</taxon>
        <taxon>Actinomycetes</taxon>
        <taxon>Micromonosporales</taxon>
        <taxon>Micromonosporaceae</taxon>
        <taxon>Micromonospora</taxon>
    </lineage>
</organism>
<name>A0A1C5GEN5_MICEH</name>
<protein>
    <recommendedName>
        <fullName evidence="2">RelA/SpoT domain-containing protein</fullName>
    </recommendedName>
</protein>
<feature type="compositionally biased region" description="Low complexity" evidence="1">
    <location>
        <begin position="551"/>
        <end position="578"/>
    </location>
</feature>
<dbReference type="Proteomes" id="UP000198251">
    <property type="component" value="Chromosome I"/>
</dbReference>
<feature type="region of interest" description="Disordered" evidence="1">
    <location>
        <begin position="994"/>
        <end position="1016"/>
    </location>
</feature>
<dbReference type="Pfam" id="PF25547">
    <property type="entry name" value="WXG100_2"/>
    <property type="match status" value="1"/>
</dbReference>
<sequence length="1455" mass="153575">MSVLPSPIPHPLDYSPWQLPGWVYEALDWVIGVEWPEGNERAVWELADQWYAVATVLAGPRADAVAAAREVRDGYGGVGAVAAAFDSAWRRVAEGDEAPLPVLLAVSAELGRLVEECGCDIEGAKLEVWIELGILVVELLALAVAAVLTAGAASPAAGAAIAATRLIVQQIFKRLMAQLARKSIRQGLKEAGERAAKEVTRGGVRGFSRRAALSGVSEAAEEGGINLATQAYQNSTGRRHGLDVTELGATALGGMAGGAVAPLAGLGRHATGRGARVGEHFGREMAGEVMADQAASLATGQGLTSMEDAARAAASGVRGSATAQADAALQARLNGQLSALAGMPLTSTQAGGLSTPPEVPAADGPPVVMPSAGVGPSVVVPGVGVEPPTPGPGTSAGAPVADQRGASGVDTAPPAPPSGEARTTPTESATTIAARAGDTNAPLPAGGVEHAGAHSLATSSALPESALSPTLSSAATAAPVLGAGGVPTAVDGQTVNAGNAAGGAGSGNAANSAASWHTSASTAPASGPSVGPGAPTVGPPPALSLPEPRTAASVPGAGHVPPAAPAAPAAERGAAGTVPAPPQPPTLPTPDAAAPGRDPRVRPDTSVTVGADGSAGPRFRTPEWYAEQWALDREAFERRRYRGYYESQRAWFEDKRRFDEAARLRARADEHHQVARDFAAHALHLHRTGQARQADGWQRAANDEMRAYGQHLDYAEAVLAGGVVPSVVGVVDPADFRRINDDVGDLAYGAVETVDRSALTGDDYPPPIDRSRNYGRPGGLRPPLALHQTDIERQVPRAPDGSVRRTADPRVGGWFGLVNDGGPQADPTRGINCIDCTLSLFDTWMHARPRVAAPRTFDAYVAGDVTCPINGERDGIGRVEDITGGRFQRLCQPTEDVQGVERQRAIDTGYRNLHDQLRLGGHGSFAFVINNWEQGGAHIWVALNQNGTILYLDPQTGAVSTAPLYRHHGVPHPHNAVDTEVLVIGSDGRPMPLGGLRRGRFSQRPDLPEYPPVETDQGYGEIFLNRMHLLDGPGAAPSDGSMPSGPPRQSDEAGPAPEHSDTPSEDLRTARERAQAERAGNPLAVGAILAAEPDLERVFAAGVTSAEVAAGVDPSALRRLVPQLDDAGAEDVARLFADPRVRRMLDETWRQPPKDEPMLAENLVRRLVQRPDLARMVLGTPELLNSLTARPLTMLNLAGQQRAIDVLGFVLSDIDRRGTAAVIGEGVASPRPAELTDAQRLLSERVAARGHSPVQMGFDTTRRHDDDYRWAFVQRLFVESTEAQRELNRLATSLAAGVGRPGWRAKPKGVDRVKDKLVEYENDASRLKDLAAAKVEFHRLEDLYNALDQLDRDPKVVIAGIKDRFLRPMRSGYRDILVNLRMPNGHVAELRLHLAAIDEVAEWEHPLYEVRRDLEALAEAQNRPLTPMEQAVRRGLNREGQAAYWRAMGDERNGA</sequence>
<dbReference type="GO" id="GO:0015969">
    <property type="term" value="P:guanosine tetraphosphate metabolic process"/>
    <property type="evidence" value="ECO:0007669"/>
    <property type="project" value="InterPro"/>
</dbReference>
<dbReference type="RefSeq" id="WP_089001907.1">
    <property type="nucleotide sequence ID" value="NZ_LT607733.1"/>
</dbReference>